<comment type="caution">
    <text evidence="1">The sequence shown here is derived from an EMBL/GenBank/DDBJ whole genome shotgun (WGS) entry which is preliminary data.</text>
</comment>
<proteinExistence type="predicted"/>
<accession>A0AAD3SEM2</accession>
<evidence type="ECO:0000313" key="2">
    <source>
        <dbReference type="Proteomes" id="UP001279734"/>
    </source>
</evidence>
<name>A0AAD3SEM2_NEPGR</name>
<dbReference type="Proteomes" id="UP001279734">
    <property type="component" value="Unassembled WGS sequence"/>
</dbReference>
<sequence>MSVLCEGMQWRLDAATDASPLCAEVLCGVETGSFVLFVFRCLGLLFLDISCGGAFALERWNGADLVLGSAECMGVVTLFFATVASEILGETLLLKVCQVVEWEGLVVLAWELPGAWECAMLGGLSGAALMLSAAADICC</sequence>
<gene>
    <name evidence="1" type="ORF">Nepgr_011599</name>
</gene>
<keyword evidence="2" id="KW-1185">Reference proteome</keyword>
<protein>
    <submittedName>
        <fullName evidence="1">Uncharacterized protein</fullName>
    </submittedName>
</protein>
<reference evidence="1" key="1">
    <citation type="submission" date="2023-05" db="EMBL/GenBank/DDBJ databases">
        <title>Nepenthes gracilis genome sequencing.</title>
        <authorList>
            <person name="Fukushima K."/>
        </authorList>
    </citation>
    <scope>NUCLEOTIDE SEQUENCE</scope>
    <source>
        <strain evidence="1">SING2019-196</strain>
    </source>
</reference>
<dbReference type="AlphaFoldDB" id="A0AAD3SEM2"/>
<organism evidence="1 2">
    <name type="scientific">Nepenthes gracilis</name>
    <name type="common">Slender pitcher plant</name>
    <dbReference type="NCBI Taxonomy" id="150966"/>
    <lineage>
        <taxon>Eukaryota</taxon>
        <taxon>Viridiplantae</taxon>
        <taxon>Streptophyta</taxon>
        <taxon>Embryophyta</taxon>
        <taxon>Tracheophyta</taxon>
        <taxon>Spermatophyta</taxon>
        <taxon>Magnoliopsida</taxon>
        <taxon>eudicotyledons</taxon>
        <taxon>Gunneridae</taxon>
        <taxon>Pentapetalae</taxon>
        <taxon>Caryophyllales</taxon>
        <taxon>Nepenthaceae</taxon>
        <taxon>Nepenthes</taxon>
    </lineage>
</organism>
<dbReference type="EMBL" id="BSYO01000009">
    <property type="protein sequence ID" value="GMH09758.1"/>
    <property type="molecule type" value="Genomic_DNA"/>
</dbReference>
<evidence type="ECO:0000313" key="1">
    <source>
        <dbReference type="EMBL" id="GMH09758.1"/>
    </source>
</evidence>